<sequence>MKIISRINSLILLCLLAFQPLLAQTDFNSNWKFLLGDDSLASQPKYNDTKWRQLTLPHDWSIEHNFSATVPATTQGGALPAGIGWYRKTFLLPASNADKEVRIEFDGIYRDSEVWINGHYLGRRPNGYISFAYELSPYIRFGEKNVIAVRVDNSRQPNSRWYSGSGIYRNVRLVLSNKAAFDRNGIFVTADYKNAATTTMPTGVIQVRAGLHNHTGAAVTCQLQTKIYDAAGKLVADTISRNITLPDKGQATQATMMLIPNVKAWSVDDPHCYQVVSLLMKGLQILDSVVTVTGIRSCRFNSEKGFFLNEQPLKIKGVCMHHDLGALGAAVNMRAMERQLEILKAMGCNAIRTAHNPPAPELLDLCDKMGFLVMVEAFDMWKKKKNKFDYYSDFDAWHKEDLEDMVLRDRNHPSVFMWSIGNEIREQFDSTGITLAKELVAIVKAKDSTRPVTCALSEWNPAKNFIYQSHALDVIGLNYHHEVYEDFRKYYPGEIFLGSENMSAFATRGHYGLPSDSAYFWPAKSPQKIVENGNPDYTVSAYDQVSAYWGSTHETTWKIIRKHDYLSGLFVWSGFDFLGEPIPYPWPARSSYYGIIDLAGFPKDVYYMYQSEWTSKPVLHLFPHWNWQPGQLVDVWVYYNNADEVELFLNGTSLGVKHKGPDDLHLLWRVPFTAGTLKAVSRKNGQQVLVKEISTAGAPAAITLQADHQTIKADGRDLSYVTLRITDDKGHPVPDAANQIQFSIEGPGIIAGTDNGYQADTISLKSPSRQCWKGMALAIIQGTGKTGTIRLKASSTGIRPAIISIRAEK</sequence>
<keyword evidence="11" id="KW-1185">Reference proteome</keyword>
<dbReference type="InterPro" id="IPR051913">
    <property type="entry name" value="GH2_Domain-Containing"/>
</dbReference>
<dbReference type="SUPFAM" id="SSF51445">
    <property type="entry name" value="(Trans)glycosidases"/>
    <property type="match status" value="1"/>
</dbReference>
<dbReference type="EMBL" id="FRBL01000003">
    <property type="protein sequence ID" value="SHL40382.1"/>
    <property type="molecule type" value="Genomic_DNA"/>
</dbReference>
<feature type="domain" description="Glycoside hydrolase family 2 immunoglobulin-like beta-sandwich" evidence="5">
    <location>
        <begin position="201"/>
        <end position="296"/>
    </location>
</feature>
<dbReference type="GO" id="GO:0004553">
    <property type="term" value="F:hydrolase activity, hydrolyzing O-glycosyl compounds"/>
    <property type="evidence" value="ECO:0007669"/>
    <property type="project" value="InterPro"/>
</dbReference>
<name>A0A1M7ACG6_9BACT</name>
<evidence type="ECO:0000259" key="9">
    <source>
        <dbReference type="Pfam" id="PF18565"/>
    </source>
</evidence>
<feature type="signal peptide" evidence="4">
    <location>
        <begin position="1"/>
        <end position="23"/>
    </location>
</feature>
<dbReference type="SUPFAM" id="SSF49303">
    <property type="entry name" value="beta-Galactosidase/glucuronidase domain"/>
    <property type="match status" value="1"/>
</dbReference>
<dbReference type="OrthoDB" id="9801077at2"/>
<dbReference type="Pfam" id="PF00703">
    <property type="entry name" value="Glyco_hydro_2"/>
    <property type="match status" value="1"/>
</dbReference>
<dbReference type="Pfam" id="PF02836">
    <property type="entry name" value="Glyco_hydro_2_C"/>
    <property type="match status" value="1"/>
</dbReference>
<keyword evidence="3" id="KW-0326">Glycosidase</keyword>
<dbReference type="InterPro" id="IPR032311">
    <property type="entry name" value="DUF4982"/>
</dbReference>
<dbReference type="PANTHER" id="PTHR42732">
    <property type="entry name" value="BETA-GALACTOSIDASE"/>
    <property type="match status" value="1"/>
</dbReference>
<dbReference type="InterPro" id="IPR036156">
    <property type="entry name" value="Beta-gal/glucu_dom_sf"/>
</dbReference>
<evidence type="ECO:0000256" key="4">
    <source>
        <dbReference type="SAM" id="SignalP"/>
    </source>
</evidence>
<evidence type="ECO:0000256" key="2">
    <source>
        <dbReference type="ARBA" id="ARBA00022801"/>
    </source>
</evidence>
<protein>
    <submittedName>
        <fullName evidence="10">Beta-galactosidase</fullName>
    </submittedName>
</protein>
<dbReference type="GO" id="GO:0005975">
    <property type="term" value="P:carbohydrate metabolic process"/>
    <property type="evidence" value="ECO:0007669"/>
    <property type="project" value="InterPro"/>
</dbReference>
<dbReference type="InterPro" id="IPR013783">
    <property type="entry name" value="Ig-like_fold"/>
</dbReference>
<dbReference type="Gene3D" id="3.20.20.80">
    <property type="entry name" value="Glycosidases"/>
    <property type="match status" value="1"/>
</dbReference>
<feature type="domain" description="Glycoside hydrolase family 2" evidence="9">
    <location>
        <begin position="702"/>
        <end position="803"/>
    </location>
</feature>
<dbReference type="SUPFAM" id="SSF49785">
    <property type="entry name" value="Galactose-binding domain-like"/>
    <property type="match status" value="1"/>
</dbReference>
<dbReference type="InterPro" id="IPR008964">
    <property type="entry name" value="Invasin/intimin_cell_adhesion"/>
</dbReference>
<evidence type="ECO:0000313" key="10">
    <source>
        <dbReference type="EMBL" id="SHL40382.1"/>
    </source>
</evidence>
<dbReference type="InterPro" id="IPR008979">
    <property type="entry name" value="Galactose-bd-like_sf"/>
</dbReference>
<dbReference type="Pfam" id="PF18565">
    <property type="entry name" value="Glyco_hydro2_C5"/>
    <property type="match status" value="1"/>
</dbReference>
<dbReference type="STRING" id="1419482.SAMN05444266_103223"/>
<dbReference type="PRINTS" id="PR00132">
    <property type="entry name" value="GLHYDRLASE2"/>
</dbReference>
<evidence type="ECO:0000259" key="7">
    <source>
        <dbReference type="Pfam" id="PF02837"/>
    </source>
</evidence>
<keyword evidence="2" id="KW-0378">Hydrolase</keyword>
<comment type="similarity">
    <text evidence="1">Belongs to the glycosyl hydrolase 2 family.</text>
</comment>
<reference evidence="10 11" key="1">
    <citation type="submission" date="2016-11" db="EMBL/GenBank/DDBJ databases">
        <authorList>
            <person name="Jaros S."/>
            <person name="Januszkiewicz K."/>
            <person name="Wedrychowicz H."/>
        </authorList>
    </citation>
    <scope>NUCLEOTIDE SEQUENCE [LARGE SCALE GENOMIC DNA]</scope>
    <source>
        <strain evidence="10 11">DSM 27406</strain>
    </source>
</reference>
<evidence type="ECO:0000259" key="6">
    <source>
        <dbReference type="Pfam" id="PF02836"/>
    </source>
</evidence>
<evidence type="ECO:0000259" key="8">
    <source>
        <dbReference type="Pfam" id="PF16355"/>
    </source>
</evidence>
<evidence type="ECO:0000256" key="3">
    <source>
        <dbReference type="ARBA" id="ARBA00023295"/>
    </source>
</evidence>
<keyword evidence="4" id="KW-0732">Signal</keyword>
<feature type="domain" description="DUF4982" evidence="8">
    <location>
        <begin position="630"/>
        <end position="688"/>
    </location>
</feature>
<dbReference type="InterPro" id="IPR017853">
    <property type="entry name" value="GH"/>
</dbReference>
<evidence type="ECO:0000313" key="11">
    <source>
        <dbReference type="Proteomes" id="UP000184420"/>
    </source>
</evidence>
<dbReference type="Proteomes" id="UP000184420">
    <property type="component" value="Unassembled WGS sequence"/>
</dbReference>
<proteinExistence type="inferred from homology"/>
<dbReference type="PROSITE" id="PS00608">
    <property type="entry name" value="GLYCOSYL_HYDROL_F2_2"/>
    <property type="match status" value="1"/>
</dbReference>
<feature type="domain" description="Glycosyl hydrolases family 2 sugar binding" evidence="7">
    <location>
        <begin position="28"/>
        <end position="174"/>
    </location>
</feature>
<dbReference type="Gene3D" id="2.60.120.260">
    <property type="entry name" value="Galactose-binding domain-like"/>
    <property type="match status" value="1"/>
</dbReference>
<dbReference type="InterPro" id="IPR006103">
    <property type="entry name" value="Glyco_hydro_2_cat"/>
</dbReference>
<accession>A0A1M7ACG6</accession>
<dbReference type="PANTHER" id="PTHR42732:SF1">
    <property type="entry name" value="BETA-MANNOSIDASE"/>
    <property type="match status" value="1"/>
</dbReference>
<gene>
    <name evidence="10" type="ORF">SAMN05444266_103223</name>
</gene>
<dbReference type="RefSeq" id="WP_073079959.1">
    <property type="nucleotide sequence ID" value="NZ_FRBL01000003.1"/>
</dbReference>
<dbReference type="InterPro" id="IPR040605">
    <property type="entry name" value="Glyco_hydro2_dom5"/>
</dbReference>
<dbReference type="Pfam" id="PF16355">
    <property type="entry name" value="DUF4982"/>
    <property type="match status" value="1"/>
</dbReference>
<feature type="chain" id="PRO_5012703329" evidence="4">
    <location>
        <begin position="24"/>
        <end position="809"/>
    </location>
</feature>
<dbReference type="InterPro" id="IPR023232">
    <property type="entry name" value="Glyco_hydro_2_AS"/>
</dbReference>
<dbReference type="InterPro" id="IPR006104">
    <property type="entry name" value="Glyco_hydro_2_N"/>
</dbReference>
<evidence type="ECO:0000259" key="5">
    <source>
        <dbReference type="Pfam" id="PF00703"/>
    </source>
</evidence>
<organism evidence="10 11">
    <name type="scientific">Chitinophaga jiangningensis</name>
    <dbReference type="NCBI Taxonomy" id="1419482"/>
    <lineage>
        <taxon>Bacteria</taxon>
        <taxon>Pseudomonadati</taxon>
        <taxon>Bacteroidota</taxon>
        <taxon>Chitinophagia</taxon>
        <taxon>Chitinophagales</taxon>
        <taxon>Chitinophagaceae</taxon>
        <taxon>Chitinophaga</taxon>
    </lineage>
</organism>
<feature type="domain" description="Glycoside hydrolase family 2 catalytic" evidence="6">
    <location>
        <begin position="304"/>
        <end position="488"/>
    </location>
</feature>
<dbReference type="SUPFAM" id="SSF49373">
    <property type="entry name" value="Invasin/intimin cell-adhesion fragments"/>
    <property type="match status" value="1"/>
</dbReference>
<dbReference type="InterPro" id="IPR006101">
    <property type="entry name" value="Glyco_hydro_2"/>
</dbReference>
<dbReference type="Pfam" id="PF02837">
    <property type="entry name" value="Glyco_hydro_2_N"/>
    <property type="match status" value="1"/>
</dbReference>
<dbReference type="InterPro" id="IPR006102">
    <property type="entry name" value="Ig-like_GH2"/>
</dbReference>
<evidence type="ECO:0000256" key="1">
    <source>
        <dbReference type="ARBA" id="ARBA00007401"/>
    </source>
</evidence>
<dbReference type="AlphaFoldDB" id="A0A1M7ACG6"/>
<dbReference type="Gene3D" id="2.60.40.10">
    <property type="entry name" value="Immunoglobulins"/>
    <property type="match status" value="3"/>
</dbReference>